<protein>
    <submittedName>
        <fullName evidence="1">Uncharacterized protein</fullName>
    </submittedName>
</protein>
<keyword evidence="2" id="KW-1185">Reference proteome</keyword>
<comment type="caution">
    <text evidence="1">The sequence shown here is derived from an EMBL/GenBank/DDBJ whole genome shotgun (WGS) entry which is preliminary data.</text>
</comment>
<proteinExistence type="predicted"/>
<evidence type="ECO:0000313" key="2">
    <source>
        <dbReference type="Proteomes" id="UP001603857"/>
    </source>
</evidence>
<dbReference type="EMBL" id="JBGMDY010000003">
    <property type="protein sequence ID" value="KAL2339908.1"/>
    <property type="molecule type" value="Genomic_DNA"/>
</dbReference>
<reference evidence="1 2" key="1">
    <citation type="submission" date="2024-08" db="EMBL/GenBank/DDBJ databases">
        <title>Insights into the chromosomal genome structure of Flemingia macrophylla.</title>
        <authorList>
            <person name="Ding Y."/>
            <person name="Zhao Y."/>
            <person name="Bi W."/>
            <person name="Wu M."/>
            <person name="Zhao G."/>
            <person name="Gong Y."/>
            <person name="Li W."/>
            <person name="Zhang P."/>
        </authorList>
    </citation>
    <scope>NUCLEOTIDE SEQUENCE [LARGE SCALE GENOMIC DNA]</scope>
    <source>
        <strain evidence="1">DYQJB</strain>
        <tissue evidence="1">Leaf</tissue>
    </source>
</reference>
<gene>
    <name evidence="1" type="ORF">Fmac_007848</name>
</gene>
<name>A0ABD1MVQ8_9FABA</name>
<accession>A0ABD1MVQ8</accession>
<dbReference type="Proteomes" id="UP001603857">
    <property type="component" value="Unassembled WGS sequence"/>
</dbReference>
<evidence type="ECO:0000313" key="1">
    <source>
        <dbReference type="EMBL" id="KAL2339908.1"/>
    </source>
</evidence>
<sequence>MNNSVSLVPPNTTLDRNFIVSGDGHVNIVVKDGRVDIVEDSTAVITQVAACNDAVLTFRKVSSLGVLVDLLDLSTASSIRTKENAVFALLNLVCCSDEYAVVDVRDSGSSKGRSKAEKLLRLLLGISNGSVPLSSDTCSSFGSSRNHDSE</sequence>
<organism evidence="1 2">
    <name type="scientific">Flemingia macrophylla</name>
    <dbReference type="NCBI Taxonomy" id="520843"/>
    <lineage>
        <taxon>Eukaryota</taxon>
        <taxon>Viridiplantae</taxon>
        <taxon>Streptophyta</taxon>
        <taxon>Embryophyta</taxon>
        <taxon>Tracheophyta</taxon>
        <taxon>Spermatophyta</taxon>
        <taxon>Magnoliopsida</taxon>
        <taxon>eudicotyledons</taxon>
        <taxon>Gunneridae</taxon>
        <taxon>Pentapetalae</taxon>
        <taxon>rosids</taxon>
        <taxon>fabids</taxon>
        <taxon>Fabales</taxon>
        <taxon>Fabaceae</taxon>
        <taxon>Papilionoideae</taxon>
        <taxon>50 kb inversion clade</taxon>
        <taxon>NPAAA clade</taxon>
        <taxon>indigoferoid/millettioid clade</taxon>
        <taxon>Phaseoleae</taxon>
        <taxon>Flemingia</taxon>
    </lineage>
</organism>
<dbReference type="AlphaFoldDB" id="A0ABD1MVQ8"/>